<evidence type="ECO:0000313" key="4">
    <source>
        <dbReference type="Proteomes" id="UP001432222"/>
    </source>
</evidence>
<keyword evidence="4" id="KW-1185">Reference proteome</keyword>
<gene>
    <name evidence="3" type="ORF">OHA16_25920</name>
</gene>
<feature type="transmembrane region" description="Helical" evidence="2">
    <location>
        <begin position="35"/>
        <end position="55"/>
    </location>
</feature>
<dbReference type="InterPro" id="IPR018750">
    <property type="entry name" value="DUF2306_membrane"/>
</dbReference>
<keyword evidence="2" id="KW-0812">Transmembrane</keyword>
<feature type="transmembrane region" description="Helical" evidence="2">
    <location>
        <begin position="75"/>
        <end position="93"/>
    </location>
</feature>
<feature type="transmembrane region" description="Helical" evidence="2">
    <location>
        <begin position="140"/>
        <end position="159"/>
    </location>
</feature>
<feature type="transmembrane region" description="Helical" evidence="2">
    <location>
        <begin position="113"/>
        <end position="134"/>
    </location>
</feature>
<protein>
    <submittedName>
        <fullName evidence="3">DUF2306 domain-containing protein</fullName>
    </submittedName>
</protein>
<evidence type="ECO:0000256" key="1">
    <source>
        <dbReference type="SAM" id="MobiDB-lite"/>
    </source>
</evidence>
<feature type="transmembrane region" description="Helical" evidence="2">
    <location>
        <begin position="203"/>
        <end position="223"/>
    </location>
</feature>
<dbReference type="Proteomes" id="UP001432222">
    <property type="component" value="Chromosome"/>
</dbReference>
<feature type="compositionally biased region" description="Low complexity" evidence="1">
    <location>
        <begin position="9"/>
        <end position="27"/>
    </location>
</feature>
<accession>A0ABZ1U4I0</accession>
<keyword evidence="2" id="KW-0472">Membrane</keyword>
<proteinExistence type="predicted"/>
<sequence>MNAPDPRVPTAAPYSTATATAAAGPAARPGRARRAGWWTVTVLAFATALFTARYLTLDPEVFLDQQRAVYLAHRGSLVLHVGGGVLAILLGPWQFLPRLRARRPGLHRLTGRLYLLAVLAAGTGGLLMAPRGLVGPVAPIGFTGLAVLLLLSSALAWRAGRRRDILRHRAWAVRSYALILAAATLRIWLVVMDLAGVPFEQAYATAAWTCWLINLVLAEHVIARLPGLPPTARTGRVPAAPPAG</sequence>
<feature type="transmembrane region" description="Helical" evidence="2">
    <location>
        <begin position="171"/>
        <end position="191"/>
    </location>
</feature>
<dbReference type="RefSeq" id="WP_328956749.1">
    <property type="nucleotide sequence ID" value="NZ_CP108110.1"/>
</dbReference>
<dbReference type="EMBL" id="CP108110">
    <property type="protein sequence ID" value="WUQ86097.1"/>
    <property type="molecule type" value="Genomic_DNA"/>
</dbReference>
<keyword evidence="2" id="KW-1133">Transmembrane helix</keyword>
<evidence type="ECO:0000313" key="3">
    <source>
        <dbReference type="EMBL" id="WUQ86097.1"/>
    </source>
</evidence>
<dbReference type="Pfam" id="PF10067">
    <property type="entry name" value="DUF2306"/>
    <property type="match status" value="1"/>
</dbReference>
<evidence type="ECO:0000256" key="2">
    <source>
        <dbReference type="SAM" id="Phobius"/>
    </source>
</evidence>
<name>A0ABZ1U4I0_9ACTN</name>
<organism evidence="3 4">
    <name type="scientific">Kitasatospora purpeofusca</name>
    <dbReference type="NCBI Taxonomy" id="67352"/>
    <lineage>
        <taxon>Bacteria</taxon>
        <taxon>Bacillati</taxon>
        <taxon>Actinomycetota</taxon>
        <taxon>Actinomycetes</taxon>
        <taxon>Kitasatosporales</taxon>
        <taxon>Streptomycetaceae</taxon>
        <taxon>Kitasatospora</taxon>
    </lineage>
</organism>
<feature type="region of interest" description="Disordered" evidence="1">
    <location>
        <begin position="1"/>
        <end position="27"/>
    </location>
</feature>
<reference evidence="3" key="1">
    <citation type="submission" date="2022-10" db="EMBL/GenBank/DDBJ databases">
        <title>The complete genomes of actinobacterial strains from the NBC collection.</title>
        <authorList>
            <person name="Joergensen T.S."/>
            <person name="Alvarez Arevalo M."/>
            <person name="Sterndorff E.B."/>
            <person name="Faurdal D."/>
            <person name="Vuksanovic O."/>
            <person name="Mourched A.-S."/>
            <person name="Charusanti P."/>
            <person name="Shaw S."/>
            <person name="Blin K."/>
            <person name="Weber T."/>
        </authorList>
    </citation>
    <scope>NUCLEOTIDE SEQUENCE</scope>
    <source>
        <strain evidence="3">NBC_00222</strain>
    </source>
</reference>